<dbReference type="Proteomes" id="UP000828390">
    <property type="component" value="Unassembled WGS sequence"/>
</dbReference>
<name>A0A9D4M9Z2_DREPO</name>
<proteinExistence type="predicted"/>
<reference evidence="2" key="1">
    <citation type="journal article" date="2019" name="bioRxiv">
        <title>The Genome of the Zebra Mussel, Dreissena polymorpha: A Resource for Invasive Species Research.</title>
        <authorList>
            <person name="McCartney M.A."/>
            <person name="Auch B."/>
            <person name="Kono T."/>
            <person name="Mallez S."/>
            <person name="Zhang Y."/>
            <person name="Obille A."/>
            <person name="Becker A."/>
            <person name="Abrahante J.E."/>
            <person name="Garbe J."/>
            <person name="Badalamenti J.P."/>
            <person name="Herman A."/>
            <person name="Mangelson H."/>
            <person name="Liachko I."/>
            <person name="Sullivan S."/>
            <person name="Sone E.D."/>
            <person name="Koren S."/>
            <person name="Silverstein K.A.T."/>
            <person name="Beckman K.B."/>
            <person name="Gohl D.M."/>
        </authorList>
    </citation>
    <scope>NUCLEOTIDE SEQUENCE</scope>
    <source>
        <strain evidence="2">Duluth1</strain>
        <tissue evidence="2">Whole animal</tissue>
    </source>
</reference>
<evidence type="ECO:0000313" key="3">
    <source>
        <dbReference type="Proteomes" id="UP000828390"/>
    </source>
</evidence>
<accession>A0A9D4M9Z2</accession>
<sequence>MSVESKALKAECTIDMEVEEEVEVTNDVWRSAKGSATEEPIGTARAPAGSATGLLSRARQLEAPRGRSVSNFKDALKSSLIKSSLISLYGLERVVADKPVRTRKSRR</sequence>
<reference evidence="2" key="2">
    <citation type="submission" date="2020-11" db="EMBL/GenBank/DDBJ databases">
        <authorList>
            <person name="McCartney M.A."/>
            <person name="Auch B."/>
            <person name="Kono T."/>
            <person name="Mallez S."/>
            <person name="Becker A."/>
            <person name="Gohl D.M."/>
            <person name="Silverstein K.A.T."/>
            <person name="Koren S."/>
            <person name="Bechman K.B."/>
            <person name="Herman A."/>
            <person name="Abrahante J.E."/>
            <person name="Garbe J."/>
        </authorList>
    </citation>
    <scope>NUCLEOTIDE SEQUENCE</scope>
    <source>
        <strain evidence="2">Duluth1</strain>
        <tissue evidence="2">Whole animal</tissue>
    </source>
</reference>
<comment type="caution">
    <text evidence="2">The sequence shown here is derived from an EMBL/GenBank/DDBJ whole genome shotgun (WGS) entry which is preliminary data.</text>
</comment>
<protein>
    <submittedName>
        <fullName evidence="2">Uncharacterized protein</fullName>
    </submittedName>
</protein>
<gene>
    <name evidence="2" type="ORF">DPMN_034934</name>
</gene>
<dbReference type="AlphaFoldDB" id="A0A9D4M9Z2"/>
<evidence type="ECO:0000313" key="2">
    <source>
        <dbReference type="EMBL" id="KAH3871722.1"/>
    </source>
</evidence>
<keyword evidence="3" id="KW-1185">Reference proteome</keyword>
<feature type="region of interest" description="Disordered" evidence="1">
    <location>
        <begin position="33"/>
        <end position="53"/>
    </location>
</feature>
<organism evidence="2 3">
    <name type="scientific">Dreissena polymorpha</name>
    <name type="common">Zebra mussel</name>
    <name type="synonym">Mytilus polymorpha</name>
    <dbReference type="NCBI Taxonomy" id="45954"/>
    <lineage>
        <taxon>Eukaryota</taxon>
        <taxon>Metazoa</taxon>
        <taxon>Spiralia</taxon>
        <taxon>Lophotrochozoa</taxon>
        <taxon>Mollusca</taxon>
        <taxon>Bivalvia</taxon>
        <taxon>Autobranchia</taxon>
        <taxon>Heteroconchia</taxon>
        <taxon>Euheterodonta</taxon>
        <taxon>Imparidentia</taxon>
        <taxon>Neoheterodontei</taxon>
        <taxon>Myida</taxon>
        <taxon>Dreissenoidea</taxon>
        <taxon>Dreissenidae</taxon>
        <taxon>Dreissena</taxon>
    </lineage>
</organism>
<evidence type="ECO:0000256" key="1">
    <source>
        <dbReference type="SAM" id="MobiDB-lite"/>
    </source>
</evidence>
<dbReference type="EMBL" id="JAIWYP010000002">
    <property type="protein sequence ID" value="KAH3871722.1"/>
    <property type="molecule type" value="Genomic_DNA"/>
</dbReference>